<name>A1AVB4_RUTMC</name>
<sequence length="256" mass="28890">MQIVDSHCHIDRIDLSAFGGNVERMLAHAKELSVTQFLCVCIDLEHFDEVFSLAKNYPQIYASVGVHPCELEGKDPSVKELLVLAEHDKIIAIGETGLDYFHVEKIAADWQRDRFRRHIKASNQSGKPMIIHTRNAKKDTIAIMQTEKAEQGVMHCFSENWETAKVVLDLGFYISFSGVITFKSAKDLREVAKKVPSDRLLVETDSPYLTPVPYRGKPNSPAYSYYVAEKLAEIRGVSINNIANTTTNNFKQLFLA</sequence>
<dbReference type="PROSITE" id="PS01137">
    <property type="entry name" value="TATD_1"/>
    <property type="match status" value="1"/>
</dbReference>
<dbReference type="AlphaFoldDB" id="A1AVB4"/>
<proteinExistence type="inferred from homology"/>
<dbReference type="Proteomes" id="UP000002587">
    <property type="component" value="Chromosome"/>
</dbReference>
<feature type="binding site" evidence="4">
    <location>
        <position position="205"/>
    </location>
    <ligand>
        <name>a divalent metal cation</name>
        <dbReference type="ChEBI" id="CHEBI:60240"/>
        <label>1</label>
    </ligand>
</feature>
<dbReference type="GO" id="GO:0046872">
    <property type="term" value="F:metal ion binding"/>
    <property type="evidence" value="ECO:0007669"/>
    <property type="project" value="UniProtKB-KW"/>
</dbReference>
<dbReference type="RefSeq" id="WP_011737497.1">
    <property type="nucleotide sequence ID" value="NC_008610.1"/>
</dbReference>
<keyword evidence="3 5" id="KW-0378">Hydrolase</keyword>
<dbReference type="NCBIfam" id="TIGR00010">
    <property type="entry name" value="YchF/TatD family DNA exonuclease"/>
    <property type="match status" value="1"/>
</dbReference>
<dbReference type="GO" id="GO:0016788">
    <property type="term" value="F:hydrolase activity, acting on ester bonds"/>
    <property type="evidence" value="ECO:0007669"/>
    <property type="project" value="InterPro"/>
</dbReference>
<dbReference type="PROSITE" id="PS01091">
    <property type="entry name" value="TATD_3"/>
    <property type="match status" value="1"/>
</dbReference>
<dbReference type="eggNOG" id="COG0084">
    <property type="taxonomic scope" value="Bacteria"/>
</dbReference>
<evidence type="ECO:0000256" key="1">
    <source>
        <dbReference type="ARBA" id="ARBA00009275"/>
    </source>
</evidence>
<dbReference type="InterPro" id="IPR001130">
    <property type="entry name" value="TatD-like"/>
</dbReference>
<dbReference type="GO" id="GO:0005829">
    <property type="term" value="C:cytosol"/>
    <property type="evidence" value="ECO:0007669"/>
    <property type="project" value="TreeGrafter"/>
</dbReference>
<gene>
    <name evidence="5" type="ordered locus">Rmag_0071</name>
</gene>
<dbReference type="PANTHER" id="PTHR46124">
    <property type="entry name" value="D-AMINOACYL-TRNA DEACYLASE"/>
    <property type="match status" value="1"/>
</dbReference>
<evidence type="ECO:0000313" key="5">
    <source>
        <dbReference type="EMBL" id="ABL01871.1"/>
    </source>
</evidence>
<dbReference type="STRING" id="413404.Rmag_0071"/>
<evidence type="ECO:0000256" key="3">
    <source>
        <dbReference type="ARBA" id="ARBA00022801"/>
    </source>
</evidence>
<feature type="binding site" evidence="4">
    <location>
        <position position="7"/>
    </location>
    <ligand>
        <name>a divalent metal cation</name>
        <dbReference type="ChEBI" id="CHEBI:60240"/>
        <label>1</label>
    </ligand>
</feature>
<dbReference type="SUPFAM" id="SSF51556">
    <property type="entry name" value="Metallo-dependent hydrolases"/>
    <property type="match status" value="1"/>
</dbReference>
<feature type="binding site" evidence="4">
    <location>
        <position position="9"/>
    </location>
    <ligand>
        <name>a divalent metal cation</name>
        <dbReference type="ChEBI" id="CHEBI:60240"/>
        <label>1</label>
    </ligand>
</feature>
<dbReference type="FunFam" id="3.20.20.140:FF:000005">
    <property type="entry name" value="TatD family hydrolase"/>
    <property type="match status" value="1"/>
</dbReference>
<dbReference type="Gene3D" id="3.20.20.140">
    <property type="entry name" value="Metal-dependent hydrolases"/>
    <property type="match status" value="1"/>
</dbReference>
<comment type="similarity">
    <text evidence="1">Belongs to the metallo-dependent hydrolases superfamily. TatD-type hydrolase family.</text>
</comment>
<dbReference type="OrthoDB" id="9810005at2"/>
<dbReference type="InterPro" id="IPR032466">
    <property type="entry name" value="Metal_Hydrolase"/>
</dbReference>
<dbReference type="Pfam" id="PF01026">
    <property type="entry name" value="TatD_DNase"/>
    <property type="match status" value="1"/>
</dbReference>
<evidence type="ECO:0000313" key="6">
    <source>
        <dbReference type="Proteomes" id="UP000002587"/>
    </source>
</evidence>
<dbReference type="CDD" id="cd01310">
    <property type="entry name" value="TatD_DNAse"/>
    <property type="match status" value="1"/>
</dbReference>
<dbReference type="PIRSF" id="PIRSF005902">
    <property type="entry name" value="DNase_TatD"/>
    <property type="match status" value="1"/>
</dbReference>
<dbReference type="EMBL" id="CP000488">
    <property type="protein sequence ID" value="ABL01871.1"/>
    <property type="molecule type" value="Genomic_DNA"/>
</dbReference>
<keyword evidence="2 4" id="KW-0479">Metal-binding</keyword>
<evidence type="ECO:0000256" key="2">
    <source>
        <dbReference type="ARBA" id="ARBA00022723"/>
    </source>
</evidence>
<feature type="binding site" evidence="4">
    <location>
        <position position="95"/>
    </location>
    <ligand>
        <name>a divalent metal cation</name>
        <dbReference type="ChEBI" id="CHEBI:60240"/>
        <label>1</label>
    </ligand>
</feature>
<dbReference type="PANTHER" id="PTHR46124:SF2">
    <property type="entry name" value="D-AMINOACYL-TRNA DEACYLASE"/>
    <property type="match status" value="1"/>
</dbReference>
<feature type="binding site" evidence="4">
    <location>
        <position position="132"/>
    </location>
    <ligand>
        <name>a divalent metal cation</name>
        <dbReference type="ChEBI" id="CHEBI:60240"/>
        <label>2</label>
    </ligand>
</feature>
<dbReference type="HOGENOM" id="CLU_031506_4_2_6"/>
<dbReference type="InterPro" id="IPR015991">
    <property type="entry name" value="TatD/YcfH-like"/>
</dbReference>
<feature type="binding site" evidence="4">
    <location>
        <position position="155"/>
    </location>
    <ligand>
        <name>a divalent metal cation</name>
        <dbReference type="ChEBI" id="CHEBI:60240"/>
        <label>2</label>
    </ligand>
</feature>
<accession>A1AVB4</accession>
<protein>
    <submittedName>
        <fullName evidence="5">Hydrolase, TatD family</fullName>
    </submittedName>
</protein>
<dbReference type="GO" id="GO:0004536">
    <property type="term" value="F:DNA nuclease activity"/>
    <property type="evidence" value="ECO:0007669"/>
    <property type="project" value="InterPro"/>
</dbReference>
<dbReference type="KEGG" id="rma:Rmag_0071"/>
<reference evidence="5 6" key="1">
    <citation type="journal article" date="2007" name="Science">
        <title>The Calyptogena magnifica chemoautotrophic symbiont genome.</title>
        <authorList>
            <person name="Newton I.L.G."/>
            <person name="Woyke T."/>
            <person name="Auchtung T.A."/>
            <person name="Dilly G.F."/>
            <person name="Dutton R.J."/>
            <person name="Fisher M.C."/>
            <person name="Fontanez K.M."/>
            <person name="Lau E."/>
            <person name="Stewart F.J."/>
            <person name="Richardson P.M."/>
            <person name="Barry K.W."/>
            <person name="Saunders E."/>
            <person name="Detter J.C."/>
            <person name="Wu D."/>
            <person name="Eisen J.A."/>
            <person name="Cavanaugh C.M."/>
        </authorList>
    </citation>
    <scope>NUCLEOTIDE SEQUENCE [LARGE SCALE GENOMIC DNA]</scope>
    <source>
        <strain evidence="5 6">Cm</strain>
    </source>
</reference>
<evidence type="ECO:0000256" key="4">
    <source>
        <dbReference type="PIRSR" id="PIRSR005902-1"/>
    </source>
</evidence>
<keyword evidence="6" id="KW-1185">Reference proteome</keyword>
<organism evidence="5 6">
    <name type="scientific">Ruthia magnifica subsp. Calyptogena magnifica</name>
    <dbReference type="NCBI Taxonomy" id="413404"/>
    <lineage>
        <taxon>Bacteria</taxon>
        <taxon>Pseudomonadati</taxon>
        <taxon>Pseudomonadota</taxon>
        <taxon>Gammaproteobacteria</taxon>
        <taxon>Candidatus Pseudothioglobaceae</taxon>
        <taxon>Candidatus Ruthturnera</taxon>
    </lineage>
</organism>
<dbReference type="InterPro" id="IPR018228">
    <property type="entry name" value="DNase_TatD-rel_CS"/>
</dbReference>